<dbReference type="PROSITE" id="PS00798">
    <property type="entry name" value="ALDOKETO_REDUCTASE_1"/>
    <property type="match status" value="1"/>
</dbReference>
<sequence>MASTGTPSSKIPDFPAGADGWAVPAMGLGTSMYRTVTEDIVAASVLSALELGYRHFDTAALYGSERAVGEAVAEATRREIVASRKEVFVTTKVWCSQCHPELVLPSLRESLQ</sequence>
<reference evidence="2" key="2">
    <citation type="submission" date="2021-12" db="EMBL/GenBank/DDBJ databases">
        <title>Resequencing data analysis of finger millet.</title>
        <authorList>
            <person name="Hatakeyama M."/>
            <person name="Aluri S."/>
            <person name="Balachadran M.T."/>
            <person name="Sivarajan S.R."/>
            <person name="Poveda L."/>
            <person name="Shimizu-Inatsugi R."/>
            <person name="Schlapbach R."/>
            <person name="Sreeman S.M."/>
            <person name="Shimizu K.K."/>
        </authorList>
    </citation>
    <scope>NUCLEOTIDE SEQUENCE</scope>
</reference>
<evidence type="ECO:0000313" key="2">
    <source>
        <dbReference type="EMBL" id="GJN27471.1"/>
    </source>
</evidence>
<dbReference type="AlphaFoldDB" id="A0AAV5EXY4"/>
<comment type="caution">
    <text evidence="2">The sequence shown here is derived from an EMBL/GenBank/DDBJ whole genome shotgun (WGS) entry which is preliminary data.</text>
</comment>
<dbReference type="InterPro" id="IPR018170">
    <property type="entry name" value="Aldo/ket_reductase_CS"/>
</dbReference>
<dbReference type="InterPro" id="IPR036812">
    <property type="entry name" value="NAD(P)_OxRdtase_dom_sf"/>
</dbReference>
<proteinExistence type="predicted"/>
<feature type="domain" description="NADP-dependent oxidoreductase" evidence="1">
    <location>
        <begin position="26"/>
        <end position="112"/>
    </location>
</feature>
<dbReference type="InterPro" id="IPR023210">
    <property type="entry name" value="NADP_OxRdtase_dom"/>
</dbReference>
<name>A0AAV5EXY4_ELECO</name>
<dbReference type="SUPFAM" id="SSF51430">
    <property type="entry name" value="NAD(P)-linked oxidoreductase"/>
    <property type="match status" value="1"/>
</dbReference>
<gene>
    <name evidence="2" type="primary">gb15499</name>
    <name evidence="2" type="ORF">PR202_gb15499</name>
</gene>
<dbReference type="Pfam" id="PF00248">
    <property type="entry name" value="Aldo_ket_red"/>
    <property type="match status" value="1"/>
</dbReference>
<dbReference type="Gene3D" id="3.20.20.100">
    <property type="entry name" value="NADP-dependent oxidoreductase domain"/>
    <property type="match status" value="1"/>
</dbReference>
<dbReference type="EMBL" id="BQKI01000079">
    <property type="protein sequence ID" value="GJN27471.1"/>
    <property type="molecule type" value="Genomic_DNA"/>
</dbReference>
<accession>A0AAV5EXY4</accession>
<dbReference type="PANTHER" id="PTHR11732">
    <property type="entry name" value="ALDO/KETO REDUCTASE"/>
    <property type="match status" value="1"/>
</dbReference>
<keyword evidence="3" id="KW-1185">Reference proteome</keyword>
<dbReference type="GO" id="GO:0016491">
    <property type="term" value="F:oxidoreductase activity"/>
    <property type="evidence" value="ECO:0007669"/>
    <property type="project" value="InterPro"/>
</dbReference>
<dbReference type="InterPro" id="IPR020471">
    <property type="entry name" value="AKR"/>
</dbReference>
<protein>
    <recommendedName>
        <fullName evidence="1">NADP-dependent oxidoreductase domain-containing protein</fullName>
    </recommendedName>
</protein>
<organism evidence="2 3">
    <name type="scientific">Eleusine coracana subsp. coracana</name>
    <dbReference type="NCBI Taxonomy" id="191504"/>
    <lineage>
        <taxon>Eukaryota</taxon>
        <taxon>Viridiplantae</taxon>
        <taxon>Streptophyta</taxon>
        <taxon>Embryophyta</taxon>
        <taxon>Tracheophyta</taxon>
        <taxon>Spermatophyta</taxon>
        <taxon>Magnoliopsida</taxon>
        <taxon>Liliopsida</taxon>
        <taxon>Poales</taxon>
        <taxon>Poaceae</taxon>
        <taxon>PACMAD clade</taxon>
        <taxon>Chloridoideae</taxon>
        <taxon>Cynodonteae</taxon>
        <taxon>Eleusininae</taxon>
        <taxon>Eleusine</taxon>
    </lineage>
</organism>
<evidence type="ECO:0000259" key="1">
    <source>
        <dbReference type="Pfam" id="PF00248"/>
    </source>
</evidence>
<dbReference type="Proteomes" id="UP001054889">
    <property type="component" value="Unassembled WGS sequence"/>
</dbReference>
<evidence type="ECO:0000313" key="3">
    <source>
        <dbReference type="Proteomes" id="UP001054889"/>
    </source>
</evidence>
<reference evidence="2" key="1">
    <citation type="journal article" date="2018" name="DNA Res.">
        <title>Multiple hybrid de novo genome assembly of finger millet, an orphan allotetraploid crop.</title>
        <authorList>
            <person name="Hatakeyama M."/>
            <person name="Aluri S."/>
            <person name="Balachadran M.T."/>
            <person name="Sivarajan S.R."/>
            <person name="Patrignani A."/>
            <person name="Gruter S."/>
            <person name="Poveda L."/>
            <person name="Shimizu-Inatsugi R."/>
            <person name="Baeten J."/>
            <person name="Francoijs K.J."/>
            <person name="Nataraja K.N."/>
            <person name="Reddy Y.A.N."/>
            <person name="Phadnis S."/>
            <person name="Ravikumar R.L."/>
            <person name="Schlapbach R."/>
            <person name="Sreeman S.M."/>
            <person name="Shimizu K.K."/>
        </authorList>
    </citation>
    <scope>NUCLEOTIDE SEQUENCE</scope>
</reference>